<evidence type="ECO:0000256" key="1">
    <source>
        <dbReference type="SAM" id="Phobius"/>
    </source>
</evidence>
<accession>A0A4Y9ENL9</accession>
<proteinExistence type="predicted"/>
<keyword evidence="1" id="KW-0472">Membrane</keyword>
<evidence type="ECO:0000313" key="3">
    <source>
        <dbReference type="Proteomes" id="UP000297737"/>
    </source>
</evidence>
<feature type="transmembrane region" description="Helical" evidence="1">
    <location>
        <begin position="121"/>
        <end position="141"/>
    </location>
</feature>
<feature type="transmembrane region" description="Helical" evidence="1">
    <location>
        <begin position="53"/>
        <end position="78"/>
    </location>
</feature>
<keyword evidence="3" id="KW-1185">Reference proteome</keyword>
<dbReference type="RefSeq" id="WP_135245611.1">
    <property type="nucleotide sequence ID" value="NZ_SIHO01000002.1"/>
</dbReference>
<dbReference type="Proteomes" id="UP000297737">
    <property type="component" value="Unassembled WGS sequence"/>
</dbReference>
<protein>
    <submittedName>
        <fullName evidence="2">Uncharacterized protein</fullName>
    </submittedName>
</protein>
<name>A0A4Y9ENL9_9SPHN</name>
<dbReference type="AlphaFoldDB" id="A0A4Y9ENL9"/>
<feature type="transmembrane region" description="Helical" evidence="1">
    <location>
        <begin position="7"/>
        <end position="27"/>
    </location>
</feature>
<dbReference type="OrthoDB" id="7595124at2"/>
<feature type="transmembrane region" description="Helical" evidence="1">
    <location>
        <begin position="85"/>
        <end position="109"/>
    </location>
</feature>
<organism evidence="2 3">
    <name type="scientific">Glacieibacterium arshaanense</name>
    <dbReference type="NCBI Taxonomy" id="2511025"/>
    <lineage>
        <taxon>Bacteria</taxon>
        <taxon>Pseudomonadati</taxon>
        <taxon>Pseudomonadota</taxon>
        <taxon>Alphaproteobacteria</taxon>
        <taxon>Sphingomonadales</taxon>
        <taxon>Sphingosinicellaceae</taxon>
        <taxon>Glacieibacterium</taxon>
    </lineage>
</organism>
<dbReference type="EMBL" id="SIHO01000002">
    <property type="protein sequence ID" value="TFU03019.1"/>
    <property type="molecule type" value="Genomic_DNA"/>
</dbReference>
<keyword evidence="1" id="KW-1133">Transmembrane helix</keyword>
<keyword evidence="1" id="KW-0812">Transmembrane</keyword>
<evidence type="ECO:0000313" key="2">
    <source>
        <dbReference type="EMBL" id="TFU03019.1"/>
    </source>
</evidence>
<comment type="caution">
    <text evidence="2">The sequence shown here is derived from an EMBL/GenBank/DDBJ whole genome shotgun (WGS) entry which is preliminary data.</text>
</comment>
<sequence>MRIVRILVSWLIAVIVTTVGISIIHSLRIQNGLAELGVALPLGLRLSTIGRDFVGLAPTLGPVVAIALAIGFAIAAFLRPRLPSLAWIAYPLAGAAAIVTALVAMKFSYNITPIAGARGPLGLPLFALVGAVGGWIFAWRLKTRA</sequence>
<gene>
    <name evidence="2" type="ORF">EUV02_07385</name>
</gene>
<reference evidence="2 3" key="1">
    <citation type="submission" date="2019-02" db="EMBL/GenBank/DDBJ databases">
        <title>Polymorphobacter sp. isolated from the lake at the Tibet of China.</title>
        <authorList>
            <person name="Li A."/>
        </authorList>
    </citation>
    <scope>NUCLEOTIDE SEQUENCE [LARGE SCALE GENOMIC DNA]</scope>
    <source>
        <strain evidence="2 3">DJ1R-1</strain>
    </source>
</reference>